<evidence type="ECO:0000313" key="14">
    <source>
        <dbReference type="Proteomes" id="UP001363151"/>
    </source>
</evidence>
<evidence type="ECO:0000256" key="8">
    <source>
        <dbReference type="ARBA" id="ARBA00024334"/>
    </source>
</evidence>
<dbReference type="PROSITE" id="PS50222">
    <property type="entry name" value="EF_HAND_2"/>
    <property type="match status" value="1"/>
</dbReference>
<dbReference type="PROSITE" id="PS00018">
    <property type="entry name" value="EF_HAND_1"/>
    <property type="match status" value="1"/>
</dbReference>
<reference evidence="13 14" key="1">
    <citation type="submission" date="2024-03" db="EMBL/GenBank/DDBJ databases">
        <title>Aureococcus anophagefferens CCMP1851 and Kratosvirus quantuckense: Draft genome of a second virus-susceptible host strain in the model system.</title>
        <authorList>
            <person name="Chase E."/>
            <person name="Truchon A.R."/>
            <person name="Schepens W."/>
            <person name="Wilhelm S.W."/>
        </authorList>
    </citation>
    <scope>NUCLEOTIDE SEQUENCE [LARGE SCALE GENOMIC DNA]</scope>
    <source>
        <strain evidence="13 14">CCMP1851</strain>
    </source>
</reference>
<feature type="domain" description="Protein kinase" evidence="11">
    <location>
        <begin position="110"/>
        <end position="414"/>
    </location>
</feature>
<evidence type="ECO:0000256" key="9">
    <source>
        <dbReference type="PROSITE-ProRule" id="PRU10141"/>
    </source>
</evidence>
<keyword evidence="4 9" id="KW-0547">Nucleotide-binding</keyword>
<dbReference type="EMBL" id="JBBJCI010000435">
    <property type="protein sequence ID" value="KAK7230395.1"/>
    <property type="molecule type" value="Genomic_DNA"/>
</dbReference>
<dbReference type="PROSITE" id="PS00107">
    <property type="entry name" value="PROTEIN_KINASE_ATP"/>
    <property type="match status" value="1"/>
</dbReference>
<evidence type="ECO:0000256" key="6">
    <source>
        <dbReference type="ARBA" id="ARBA00022837"/>
    </source>
</evidence>
<dbReference type="SMART" id="SM00220">
    <property type="entry name" value="S_TKc"/>
    <property type="match status" value="1"/>
</dbReference>
<feature type="domain" description="EF-hand" evidence="12">
    <location>
        <begin position="459"/>
        <end position="494"/>
    </location>
</feature>
<feature type="region of interest" description="Disordered" evidence="10">
    <location>
        <begin position="66"/>
        <end position="98"/>
    </location>
</feature>
<feature type="compositionally biased region" description="Basic and acidic residues" evidence="10">
    <location>
        <begin position="78"/>
        <end position="89"/>
    </location>
</feature>
<dbReference type="InterPro" id="IPR011009">
    <property type="entry name" value="Kinase-like_dom_sf"/>
</dbReference>
<sequence length="746" mass="80799">MMDCGLGEMDTNMSFDCGVFAGAFDTMESGGDAEPRDVVFDLAAEGLSPINSEGTPTVKSAASSKVVAGGDSKQSDASSKKVVSDDDSARSAPGSIFSGGARRADINEDYELHAEIGAGHFGRVYECLRLSDGVKFACKQLSKRHVRDALTVRREVEIMRRLDHAHIPEQETNSNLNSTRESDSPRYKFLLPRRHILKIEDVYEYHNHAWIVSELCGGGDLLHLLMREGGALSELASRRILGQLLSAVDACHAVGVVHRDLKPENVMLVDAEGPPVIKVIDFGLSCIYRADGQHELHRLAGTPYYMAPEVVISRQAAGYGEACDLWSCGVILYFLLCGRPPFAPPDDEPGRKKRKRNGVDLNELTARALKGDYALDFGPWPRASAAVLDLVKGLMRVDARARLTAARALEHAWITRDGVAAEVPAPLGAAALTSLARYARATFFHKRVYNALAETLTMGELDSLRKEFAALDVDGDGFVTCGDLTALLAHLELAGAPLRGAALEVEAIVEACDLEDDHRISYHAFVVASMHRCAYLREDRVDKMFHEFLDGVDAAGTETITAESLQSHGFDAEVVADVFAAAKVSPGRGIHRDDFERLLRLGSILGASLGAQSTQAKSLLGDSTDWAQLLGSPPPLGVAGSIRSCEEKIEAAVNAGAAPADVEALEKRYLEVIVLGRNDHRVEAIKLRAQGQMAAALDAFREAKHLDFILRHRADFVANRGPLPEKRVVAETLSQAHARLAAMSDP</sequence>
<evidence type="ECO:0000313" key="13">
    <source>
        <dbReference type="EMBL" id="KAK7230395.1"/>
    </source>
</evidence>
<dbReference type="InterPro" id="IPR008271">
    <property type="entry name" value="Ser/Thr_kinase_AS"/>
</dbReference>
<accession>A0ABR1FGK1</accession>
<dbReference type="InterPro" id="IPR017441">
    <property type="entry name" value="Protein_kinase_ATP_BS"/>
</dbReference>
<dbReference type="Proteomes" id="UP001363151">
    <property type="component" value="Unassembled WGS sequence"/>
</dbReference>
<evidence type="ECO:0000259" key="11">
    <source>
        <dbReference type="PROSITE" id="PS50011"/>
    </source>
</evidence>
<keyword evidence="14" id="KW-1185">Reference proteome</keyword>
<evidence type="ECO:0000256" key="1">
    <source>
        <dbReference type="ARBA" id="ARBA00001946"/>
    </source>
</evidence>
<feature type="binding site" evidence="9">
    <location>
        <position position="139"/>
    </location>
    <ligand>
        <name>ATP</name>
        <dbReference type="ChEBI" id="CHEBI:30616"/>
    </ligand>
</feature>
<keyword evidence="5 13" id="KW-0418">Kinase</keyword>
<dbReference type="Gene3D" id="1.10.510.10">
    <property type="entry name" value="Transferase(Phosphotransferase) domain 1"/>
    <property type="match status" value="1"/>
</dbReference>
<dbReference type="PANTHER" id="PTHR24349">
    <property type="entry name" value="SERINE/THREONINE-PROTEIN KINASE"/>
    <property type="match status" value="1"/>
</dbReference>
<keyword evidence="6" id="KW-0106">Calcium</keyword>
<evidence type="ECO:0000256" key="7">
    <source>
        <dbReference type="ARBA" id="ARBA00022840"/>
    </source>
</evidence>
<name>A0ABR1FGK1_AURAN</name>
<proteinExistence type="inferred from homology"/>
<dbReference type="PROSITE" id="PS00108">
    <property type="entry name" value="PROTEIN_KINASE_ST"/>
    <property type="match status" value="1"/>
</dbReference>
<dbReference type="Gene3D" id="1.10.238.10">
    <property type="entry name" value="EF-hand"/>
    <property type="match status" value="2"/>
</dbReference>
<dbReference type="Gene3D" id="3.30.200.20">
    <property type="entry name" value="Phosphorylase Kinase, domain 1"/>
    <property type="match status" value="1"/>
</dbReference>
<dbReference type="GO" id="GO:0016301">
    <property type="term" value="F:kinase activity"/>
    <property type="evidence" value="ECO:0007669"/>
    <property type="project" value="UniProtKB-KW"/>
</dbReference>
<evidence type="ECO:0000256" key="3">
    <source>
        <dbReference type="ARBA" id="ARBA00022679"/>
    </source>
</evidence>
<organism evidence="13 14">
    <name type="scientific">Aureococcus anophagefferens</name>
    <name type="common">Harmful bloom alga</name>
    <dbReference type="NCBI Taxonomy" id="44056"/>
    <lineage>
        <taxon>Eukaryota</taxon>
        <taxon>Sar</taxon>
        <taxon>Stramenopiles</taxon>
        <taxon>Ochrophyta</taxon>
        <taxon>Pelagophyceae</taxon>
        <taxon>Pelagomonadales</taxon>
        <taxon>Pelagomonadaceae</taxon>
        <taxon>Aureococcus</taxon>
    </lineage>
</organism>
<dbReference type="SUPFAM" id="SSF47473">
    <property type="entry name" value="EF-hand"/>
    <property type="match status" value="1"/>
</dbReference>
<evidence type="ECO:0000256" key="4">
    <source>
        <dbReference type="ARBA" id="ARBA00022741"/>
    </source>
</evidence>
<keyword evidence="3" id="KW-0808">Transferase</keyword>
<evidence type="ECO:0000259" key="12">
    <source>
        <dbReference type="PROSITE" id="PS50222"/>
    </source>
</evidence>
<dbReference type="InterPro" id="IPR011992">
    <property type="entry name" value="EF-hand-dom_pair"/>
</dbReference>
<dbReference type="PROSITE" id="PS50011">
    <property type="entry name" value="PROTEIN_KINASE_DOM"/>
    <property type="match status" value="1"/>
</dbReference>
<keyword evidence="2" id="KW-0723">Serine/threonine-protein kinase</keyword>
<dbReference type="InterPro" id="IPR000719">
    <property type="entry name" value="Prot_kinase_dom"/>
</dbReference>
<dbReference type="InterPro" id="IPR018247">
    <property type="entry name" value="EF_Hand_1_Ca_BS"/>
</dbReference>
<gene>
    <name evidence="13" type="primary">CDPK1</name>
    <name evidence="13" type="ORF">SO694_00182024</name>
</gene>
<keyword evidence="7 9" id="KW-0067">ATP-binding</keyword>
<evidence type="ECO:0000256" key="2">
    <source>
        <dbReference type="ARBA" id="ARBA00022527"/>
    </source>
</evidence>
<comment type="similarity">
    <text evidence="8">Belongs to the protein kinase superfamily. Ser/Thr protein kinase family. CDPK subfamily.</text>
</comment>
<comment type="cofactor">
    <cofactor evidence="1">
        <name>Mg(2+)</name>
        <dbReference type="ChEBI" id="CHEBI:18420"/>
    </cofactor>
</comment>
<dbReference type="SUPFAM" id="SSF56112">
    <property type="entry name" value="Protein kinase-like (PK-like)"/>
    <property type="match status" value="1"/>
</dbReference>
<comment type="caution">
    <text evidence="13">The sequence shown here is derived from an EMBL/GenBank/DDBJ whole genome shotgun (WGS) entry which is preliminary data.</text>
</comment>
<evidence type="ECO:0000256" key="5">
    <source>
        <dbReference type="ARBA" id="ARBA00022777"/>
    </source>
</evidence>
<protein>
    <submittedName>
        <fullName evidence="13">Protein serine/threonine kinase</fullName>
    </submittedName>
</protein>
<dbReference type="InterPro" id="IPR002048">
    <property type="entry name" value="EF_hand_dom"/>
</dbReference>
<dbReference type="InterPro" id="IPR050205">
    <property type="entry name" value="CDPK_Ser/Thr_kinases"/>
</dbReference>
<evidence type="ECO:0000256" key="10">
    <source>
        <dbReference type="SAM" id="MobiDB-lite"/>
    </source>
</evidence>
<dbReference type="Pfam" id="PF00069">
    <property type="entry name" value="Pkinase"/>
    <property type="match status" value="2"/>
</dbReference>